<feature type="compositionally biased region" description="Gly residues" evidence="1">
    <location>
        <begin position="95"/>
        <end position="107"/>
    </location>
</feature>
<keyword evidence="3" id="KW-1185">Reference proteome</keyword>
<organism evidence="2 3">
    <name type="scientific">Jimgerdemannia flammicorona</name>
    <dbReference type="NCBI Taxonomy" id="994334"/>
    <lineage>
        <taxon>Eukaryota</taxon>
        <taxon>Fungi</taxon>
        <taxon>Fungi incertae sedis</taxon>
        <taxon>Mucoromycota</taxon>
        <taxon>Mucoromycotina</taxon>
        <taxon>Endogonomycetes</taxon>
        <taxon>Endogonales</taxon>
        <taxon>Endogonaceae</taxon>
        <taxon>Jimgerdemannia</taxon>
    </lineage>
</organism>
<evidence type="ECO:0000313" key="3">
    <source>
        <dbReference type="Proteomes" id="UP000274822"/>
    </source>
</evidence>
<proteinExistence type="predicted"/>
<dbReference type="AlphaFoldDB" id="A0A433QXL5"/>
<reference evidence="2 3" key="1">
    <citation type="journal article" date="2018" name="New Phytol.">
        <title>Phylogenomics of Endogonaceae and evolution of mycorrhizas within Mucoromycota.</title>
        <authorList>
            <person name="Chang Y."/>
            <person name="Desiro A."/>
            <person name="Na H."/>
            <person name="Sandor L."/>
            <person name="Lipzen A."/>
            <person name="Clum A."/>
            <person name="Barry K."/>
            <person name="Grigoriev I.V."/>
            <person name="Martin F.M."/>
            <person name="Stajich J.E."/>
            <person name="Smith M.E."/>
            <person name="Bonito G."/>
            <person name="Spatafora J.W."/>
        </authorList>
    </citation>
    <scope>NUCLEOTIDE SEQUENCE [LARGE SCALE GENOMIC DNA]</scope>
    <source>
        <strain evidence="2 3">AD002</strain>
    </source>
</reference>
<evidence type="ECO:0000313" key="2">
    <source>
        <dbReference type="EMBL" id="RUS34542.1"/>
    </source>
</evidence>
<accession>A0A433QXL5</accession>
<dbReference type="EMBL" id="RBNJ01000418">
    <property type="protein sequence ID" value="RUS34542.1"/>
    <property type="molecule type" value="Genomic_DNA"/>
</dbReference>
<dbReference type="Proteomes" id="UP000274822">
    <property type="component" value="Unassembled WGS sequence"/>
</dbReference>
<gene>
    <name evidence="2" type="ORF">BC938DRAFT_479754</name>
</gene>
<sequence length="107" mass="11346">MHQYCPRQAPPSHQPALLPANCHVLAYDDYLYLHPLRLGTLRGQTKVQAIARIVLNDHQGAVRGADGTKCGQDLARRGRGEDLPGHGGGEHRGANKGGMGGFVAGTA</sequence>
<feature type="compositionally biased region" description="Basic and acidic residues" evidence="1">
    <location>
        <begin position="74"/>
        <end position="93"/>
    </location>
</feature>
<protein>
    <submittedName>
        <fullName evidence="2">Uncharacterized protein</fullName>
    </submittedName>
</protein>
<feature type="region of interest" description="Disordered" evidence="1">
    <location>
        <begin position="65"/>
        <end position="107"/>
    </location>
</feature>
<comment type="caution">
    <text evidence="2">The sequence shown here is derived from an EMBL/GenBank/DDBJ whole genome shotgun (WGS) entry which is preliminary data.</text>
</comment>
<name>A0A433QXL5_9FUNG</name>
<evidence type="ECO:0000256" key="1">
    <source>
        <dbReference type="SAM" id="MobiDB-lite"/>
    </source>
</evidence>